<dbReference type="CDD" id="cd17473">
    <property type="entry name" value="MFS_arabinose_efflux_permease_like"/>
    <property type="match status" value="1"/>
</dbReference>
<sequence>MSAPESPSPSMALVRDPRLPALVVLLFCATLTVMAGATIAPALPGLAAHFAGEPGGDRFVPLILTMPGLAIAIAAPLAGLIADRTFKRRILLAGIAVYIVAGSSGLYLNTVGAIIAARLVLGVAVGAIMTAATALIAELYSDAERGRILGFQAAAMSFGGMVFILSGGVLADLHWRAPFAIYLAPFVLVPFILARVPVGEPAPARTAQSVPMAAFPWGFALLVCMAPFANFLIYFTIPLKLPFMLSDMGIDSAALAGSAIAVMTFASGAVALVFGRIRTMAPPPLMASLAFLVCAAAFALLSLRPPVPVIFALMVLVGLASGVILPNASTWLFTRMAPERRGQVSGMMTMAVFLAQFLSAPMVLLVDPLGGATAAYMTAATLALATALFYVIAHHRLAGVHHER</sequence>
<dbReference type="PANTHER" id="PTHR43124:SF3">
    <property type="entry name" value="CHLORAMPHENICOL EFFLUX PUMP RV0191"/>
    <property type="match status" value="1"/>
</dbReference>
<name>A0A4P6V0E8_9HYPH</name>
<dbReference type="GeneID" id="90766651"/>
<feature type="transmembrane region" description="Helical" evidence="6">
    <location>
        <begin position="90"/>
        <end position="108"/>
    </location>
</feature>
<dbReference type="GO" id="GO:0022857">
    <property type="term" value="F:transmembrane transporter activity"/>
    <property type="evidence" value="ECO:0007669"/>
    <property type="project" value="InterPro"/>
</dbReference>
<dbReference type="SUPFAM" id="SSF103473">
    <property type="entry name" value="MFS general substrate transporter"/>
    <property type="match status" value="1"/>
</dbReference>
<dbReference type="Pfam" id="PF07690">
    <property type="entry name" value="MFS_1"/>
    <property type="match status" value="1"/>
</dbReference>
<keyword evidence="5 6" id="KW-0472">Membrane</keyword>
<dbReference type="PROSITE" id="PS50850">
    <property type="entry name" value="MFS"/>
    <property type="match status" value="1"/>
</dbReference>
<evidence type="ECO:0000313" key="8">
    <source>
        <dbReference type="EMBL" id="QBK30016.1"/>
    </source>
</evidence>
<keyword evidence="9" id="KW-1185">Reference proteome</keyword>
<feature type="transmembrane region" description="Helical" evidence="6">
    <location>
        <begin position="59"/>
        <end position="78"/>
    </location>
</feature>
<feature type="transmembrane region" description="Helical" evidence="6">
    <location>
        <begin position="210"/>
        <end position="233"/>
    </location>
</feature>
<evidence type="ECO:0000256" key="6">
    <source>
        <dbReference type="SAM" id="Phobius"/>
    </source>
</evidence>
<protein>
    <submittedName>
        <fullName evidence="8">MFS transporter</fullName>
    </submittedName>
</protein>
<comment type="subcellular location">
    <subcellularLocation>
        <location evidence="1">Cell membrane</location>
        <topology evidence="1">Multi-pass membrane protein</topology>
    </subcellularLocation>
</comment>
<dbReference type="KEGG" id="rpod:E0E05_05020"/>
<feature type="transmembrane region" description="Helical" evidence="6">
    <location>
        <begin position="285"/>
        <end position="303"/>
    </location>
</feature>
<dbReference type="PANTHER" id="PTHR43124">
    <property type="entry name" value="PURINE EFFLUX PUMP PBUE"/>
    <property type="match status" value="1"/>
</dbReference>
<dbReference type="InterPro" id="IPR050189">
    <property type="entry name" value="MFS_Efflux_Transporters"/>
</dbReference>
<feature type="transmembrane region" description="Helical" evidence="6">
    <location>
        <begin position="309"/>
        <end position="334"/>
    </location>
</feature>
<evidence type="ECO:0000256" key="5">
    <source>
        <dbReference type="ARBA" id="ARBA00023136"/>
    </source>
</evidence>
<feature type="transmembrane region" description="Helical" evidence="6">
    <location>
        <begin position="177"/>
        <end position="198"/>
    </location>
</feature>
<dbReference type="Gene3D" id="1.20.1250.20">
    <property type="entry name" value="MFS general substrate transporter like domains"/>
    <property type="match status" value="1"/>
</dbReference>
<evidence type="ECO:0000256" key="4">
    <source>
        <dbReference type="ARBA" id="ARBA00022989"/>
    </source>
</evidence>
<feature type="transmembrane region" description="Helical" evidence="6">
    <location>
        <begin position="114"/>
        <end position="137"/>
    </location>
</feature>
<feature type="transmembrane region" description="Helical" evidence="6">
    <location>
        <begin position="149"/>
        <end position="171"/>
    </location>
</feature>
<dbReference type="RefSeq" id="WP_131615721.1">
    <property type="nucleotide sequence ID" value="NZ_CP036532.1"/>
</dbReference>
<proteinExistence type="predicted"/>
<keyword evidence="2" id="KW-1003">Cell membrane</keyword>
<dbReference type="OrthoDB" id="9812221at2"/>
<reference evidence="8 9" key="1">
    <citation type="journal article" date="2017" name="Int. J. Syst. Evol. Microbiol.">
        <title>Roseitalea porphyridii gen. nov., sp. nov., isolated from a red alga, and reclassification of Hoeflea suaedae Chung et al. 2013 as Pseudohoeflea suaedae gen. nov., comb. nov.</title>
        <authorList>
            <person name="Hyeon J.W."/>
            <person name="Jeong S.E."/>
            <person name="Baek K."/>
            <person name="Jeon C.O."/>
        </authorList>
    </citation>
    <scope>NUCLEOTIDE SEQUENCE [LARGE SCALE GENOMIC DNA]</scope>
    <source>
        <strain evidence="8 9">MA7-20</strain>
    </source>
</reference>
<feature type="transmembrane region" description="Helical" evidence="6">
    <location>
        <begin position="372"/>
        <end position="393"/>
    </location>
</feature>
<evidence type="ECO:0000256" key="3">
    <source>
        <dbReference type="ARBA" id="ARBA00022692"/>
    </source>
</evidence>
<dbReference type="InterPro" id="IPR036259">
    <property type="entry name" value="MFS_trans_sf"/>
</dbReference>
<dbReference type="Proteomes" id="UP000293719">
    <property type="component" value="Chromosome"/>
</dbReference>
<evidence type="ECO:0000313" key="9">
    <source>
        <dbReference type="Proteomes" id="UP000293719"/>
    </source>
</evidence>
<dbReference type="InterPro" id="IPR005829">
    <property type="entry name" value="Sugar_transporter_CS"/>
</dbReference>
<dbReference type="InterPro" id="IPR011701">
    <property type="entry name" value="MFS"/>
</dbReference>
<feature type="transmembrane region" description="Helical" evidence="6">
    <location>
        <begin position="346"/>
        <end position="366"/>
    </location>
</feature>
<dbReference type="EMBL" id="CP036532">
    <property type="protein sequence ID" value="QBK30016.1"/>
    <property type="molecule type" value="Genomic_DNA"/>
</dbReference>
<evidence type="ECO:0000259" key="7">
    <source>
        <dbReference type="PROSITE" id="PS50850"/>
    </source>
</evidence>
<keyword evidence="4 6" id="KW-1133">Transmembrane helix</keyword>
<dbReference type="PROSITE" id="PS00217">
    <property type="entry name" value="SUGAR_TRANSPORT_2"/>
    <property type="match status" value="1"/>
</dbReference>
<dbReference type="AlphaFoldDB" id="A0A4P6V0E8"/>
<keyword evidence="3 6" id="KW-0812">Transmembrane</keyword>
<evidence type="ECO:0000256" key="2">
    <source>
        <dbReference type="ARBA" id="ARBA00022475"/>
    </source>
</evidence>
<dbReference type="GO" id="GO:0005886">
    <property type="term" value="C:plasma membrane"/>
    <property type="evidence" value="ECO:0007669"/>
    <property type="project" value="UniProtKB-SubCell"/>
</dbReference>
<feature type="domain" description="Major facilitator superfamily (MFS) profile" evidence="7">
    <location>
        <begin position="21"/>
        <end position="398"/>
    </location>
</feature>
<dbReference type="InterPro" id="IPR020846">
    <property type="entry name" value="MFS_dom"/>
</dbReference>
<gene>
    <name evidence="8" type="ORF">E0E05_05020</name>
</gene>
<feature type="transmembrane region" description="Helical" evidence="6">
    <location>
        <begin position="253"/>
        <end position="273"/>
    </location>
</feature>
<accession>A0A4P6V0E8</accession>
<evidence type="ECO:0000256" key="1">
    <source>
        <dbReference type="ARBA" id="ARBA00004651"/>
    </source>
</evidence>
<organism evidence="8 9">
    <name type="scientific">Roseitalea porphyridii</name>
    <dbReference type="NCBI Taxonomy" id="1852022"/>
    <lineage>
        <taxon>Bacteria</taxon>
        <taxon>Pseudomonadati</taxon>
        <taxon>Pseudomonadota</taxon>
        <taxon>Alphaproteobacteria</taxon>
        <taxon>Hyphomicrobiales</taxon>
        <taxon>Ahrensiaceae</taxon>
        <taxon>Roseitalea</taxon>
    </lineage>
</organism>